<dbReference type="Proteomes" id="UP000199135">
    <property type="component" value="Unassembled WGS sequence"/>
</dbReference>
<dbReference type="PANTHER" id="PTHR11468">
    <property type="entry name" value="GLYCOGEN PHOSPHORYLASE"/>
    <property type="match status" value="1"/>
</dbReference>
<dbReference type="AlphaFoldDB" id="A0A1H9PXR0"/>
<dbReference type="GO" id="GO:0008184">
    <property type="term" value="F:glycogen phosphorylase activity"/>
    <property type="evidence" value="ECO:0007669"/>
    <property type="project" value="InterPro"/>
</dbReference>
<dbReference type="PROSITE" id="PS00102">
    <property type="entry name" value="PHOSPHORYLASE"/>
    <property type="match status" value="1"/>
</dbReference>
<dbReference type="InterPro" id="IPR035090">
    <property type="entry name" value="Pyridoxal_P_attach_site"/>
</dbReference>
<dbReference type="PIRSF" id="PIRSF000460">
    <property type="entry name" value="Pprylas_GlgP"/>
    <property type="match status" value="1"/>
</dbReference>
<keyword evidence="6 9" id="KW-0663">Pyridoxal phosphate</keyword>
<dbReference type="RefSeq" id="WP_078687351.1">
    <property type="nucleotide sequence ID" value="NZ_FNWT01000003.1"/>
</dbReference>
<evidence type="ECO:0000256" key="10">
    <source>
        <dbReference type="RuleBase" id="RU000587"/>
    </source>
</evidence>
<keyword evidence="5 10" id="KW-0808">Transferase</keyword>
<evidence type="ECO:0000256" key="5">
    <source>
        <dbReference type="ARBA" id="ARBA00022679"/>
    </source>
</evidence>
<dbReference type="GO" id="GO:0005980">
    <property type="term" value="P:glycogen catabolic process"/>
    <property type="evidence" value="ECO:0007669"/>
    <property type="project" value="TreeGrafter"/>
</dbReference>
<dbReference type="NCBIfam" id="TIGR02093">
    <property type="entry name" value="P_ylase"/>
    <property type="match status" value="1"/>
</dbReference>
<evidence type="ECO:0000256" key="6">
    <source>
        <dbReference type="ARBA" id="ARBA00022898"/>
    </source>
</evidence>
<accession>A0A1H9PXR0</accession>
<reference evidence="13 14" key="1">
    <citation type="submission" date="2016-10" db="EMBL/GenBank/DDBJ databases">
        <authorList>
            <person name="Varghese N."/>
            <person name="Submissions S."/>
        </authorList>
    </citation>
    <scope>NUCLEOTIDE SEQUENCE [LARGE SCALE GENOMIC DNA]</scope>
    <source>
        <strain evidence="13">KHGC19</strain>
        <strain evidence="11 14">WCP15</strain>
    </source>
</reference>
<name>A0A1H9PXR0_9ACTN</name>
<organism evidence="12 13">
    <name type="scientific">Parafannyhessea umbonata</name>
    <dbReference type="NCBI Taxonomy" id="604330"/>
    <lineage>
        <taxon>Bacteria</taxon>
        <taxon>Bacillati</taxon>
        <taxon>Actinomycetota</taxon>
        <taxon>Coriobacteriia</taxon>
        <taxon>Coriobacteriales</taxon>
        <taxon>Atopobiaceae</taxon>
        <taxon>Parafannyhessea</taxon>
    </lineage>
</organism>
<dbReference type="EMBL" id="FNWT01000003">
    <property type="protein sequence ID" value="SEH47266.1"/>
    <property type="molecule type" value="Genomic_DNA"/>
</dbReference>
<gene>
    <name evidence="12" type="ORF">SAMN05216446_1172</name>
    <name evidence="11" type="ORF">SAMN05216447_10348</name>
</gene>
<keyword evidence="4 10" id="KW-0328">Glycosyltransferase</keyword>
<keyword evidence="14" id="KW-1185">Reference proteome</keyword>
<evidence type="ECO:0000313" key="11">
    <source>
        <dbReference type="EMBL" id="SEH47266.1"/>
    </source>
</evidence>
<evidence type="ECO:0000313" key="13">
    <source>
        <dbReference type="Proteomes" id="UP000199128"/>
    </source>
</evidence>
<evidence type="ECO:0000256" key="4">
    <source>
        <dbReference type="ARBA" id="ARBA00022676"/>
    </source>
</evidence>
<dbReference type="InterPro" id="IPR000811">
    <property type="entry name" value="Glyco_trans_35"/>
</dbReference>
<evidence type="ECO:0000256" key="7">
    <source>
        <dbReference type="ARBA" id="ARBA00023277"/>
    </source>
</evidence>
<dbReference type="SUPFAM" id="SSF53756">
    <property type="entry name" value="UDP-Glycosyltransferase/glycogen phosphorylase"/>
    <property type="match status" value="1"/>
</dbReference>
<evidence type="ECO:0000256" key="1">
    <source>
        <dbReference type="ARBA" id="ARBA00001275"/>
    </source>
</evidence>
<dbReference type="EC" id="2.4.1.1" evidence="10"/>
<comment type="function">
    <text evidence="10">Allosteric enzyme that catalyzes the rate-limiting step in glycogen catabolism, the phosphorolytic cleavage of glycogen to produce glucose-1-phosphate, and plays a central role in maintaining cellular and organismal glucose homeostasis.</text>
</comment>
<dbReference type="GO" id="GO:0030170">
    <property type="term" value="F:pyridoxal phosphate binding"/>
    <property type="evidence" value="ECO:0007669"/>
    <property type="project" value="InterPro"/>
</dbReference>
<evidence type="ECO:0000256" key="8">
    <source>
        <dbReference type="ARBA" id="ARBA00025174"/>
    </source>
</evidence>
<dbReference type="Gene3D" id="3.40.50.2000">
    <property type="entry name" value="Glycogen Phosphorylase B"/>
    <property type="match status" value="2"/>
</dbReference>
<dbReference type="Pfam" id="PF00343">
    <property type="entry name" value="Phosphorylase"/>
    <property type="match status" value="1"/>
</dbReference>
<proteinExistence type="inferred from homology"/>
<comment type="catalytic activity">
    <reaction evidence="1 10">
        <text>[(1-&gt;4)-alpha-D-glucosyl](n) + phosphate = [(1-&gt;4)-alpha-D-glucosyl](n-1) + alpha-D-glucose 1-phosphate</text>
        <dbReference type="Rhea" id="RHEA:41732"/>
        <dbReference type="Rhea" id="RHEA-COMP:9584"/>
        <dbReference type="Rhea" id="RHEA-COMP:9586"/>
        <dbReference type="ChEBI" id="CHEBI:15444"/>
        <dbReference type="ChEBI" id="CHEBI:43474"/>
        <dbReference type="ChEBI" id="CHEBI:58601"/>
        <dbReference type="EC" id="2.4.1.1"/>
    </reaction>
</comment>
<evidence type="ECO:0000256" key="3">
    <source>
        <dbReference type="ARBA" id="ARBA00006047"/>
    </source>
</evidence>
<evidence type="ECO:0000256" key="9">
    <source>
        <dbReference type="PIRSR" id="PIRSR000460-1"/>
    </source>
</evidence>
<protein>
    <recommendedName>
        <fullName evidence="10">Alpha-1,4 glucan phosphorylase</fullName>
        <ecNumber evidence="10">2.4.1.1</ecNumber>
    </recommendedName>
</protein>
<reference evidence="12" key="2">
    <citation type="submission" date="2016-10" db="EMBL/GenBank/DDBJ databases">
        <authorList>
            <person name="de Groot N.N."/>
        </authorList>
    </citation>
    <scope>NUCLEOTIDE SEQUENCE [LARGE SCALE GENOMIC DNA]</scope>
    <source>
        <strain evidence="12">KHGC19</strain>
    </source>
</reference>
<evidence type="ECO:0000313" key="14">
    <source>
        <dbReference type="Proteomes" id="UP000199135"/>
    </source>
</evidence>
<evidence type="ECO:0000256" key="2">
    <source>
        <dbReference type="ARBA" id="ARBA00001933"/>
    </source>
</evidence>
<comment type="similarity">
    <text evidence="3 10">Belongs to the glycogen phosphorylase family.</text>
</comment>
<dbReference type="InterPro" id="IPR011833">
    <property type="entry name" value="Glycg_phsphrylas"/>
</dbReference>
<dbReference type="FunFam" id="3.40.50.2000:FF:000807">
    <property type="entry name" value="Alpha-glucan phosphorylase 2, cytosolic"/>
    <property type="match status" value="1"/>
</dbReference>
<sequence length="815" mass="92698">MNTDNKPQVFKDATDFKTQFCEECESIFSKTYDELNDFERYYALASLIAGKARNAKVDGENDEKQVYYFSLEFLIGPLLDNYLLNFGVRDIVKAGCEQLGTPLEELVACEADPGLGNGGLGRLAACFMDSMAALGINGNGNGMRYRYGLFRQEIEGGRQVEMVDNWLEHGFPWETRKNESAVVVQFGGQVVRHQDGERFWFTQEGGEKVKAVPYDVPILGYGAKKVNTLRLWSAEPATEDFDLDAFNSGDYAKAMKFRSDVEAISQILYPNDAGEHGRVLRLKQEYLFVSAGLQTILRTYEKKFGKRYGEKLWEHLGDHVSVHTNDTHPAMCGPELMRILVDEKRVDFDTAFNVARKTISYTNHTVMPEALEKWPIEVFRHLLPRLYMFIEEIDRRYRDTLPHDVEGWANVLSKTAILWDGQVRMANLSVIFAHSVNGVSELHTGILKASTLHEFYELRPDLFNNKTNGISHRRFLGNANPKYAKLICDAIGEGWLADANQLSQLEKYEDDPSFQEEFEKARRWSKERLAKYIFEATGTQLDTSMVFDVQVKRFHAYKRQLLNVFKILDLYNRILSDSSFSPRPTAFIFSGKAAQSYTFAKEVIRLINSVAEVVNGDPRVNDKIRVAFVPNFAVSSAQLIYPATDISEQISWAGSEASGTSNMKLMMNGAITLGTYDGANVEICDLVGQDNIKIFGLRTEEVDALRAAGNYWAWDLYNNDRIRLGRIIDELTDGTLAHLSGNFESIRDELSISNDHDLVLKDFYSYVDAWDELAQAYGDRRAWNKAAIHNTARSGYFSSDRTIREYARDIWHIDA</sequence>
<feature type="modified residue" description="N6-(pyridoxal phosphate)lysine" evidence="9">
    <location>
        <position position="664"/>
    </location>
</feature>
<keyword evidence="7 10" id="KW-0119">Carbohydrate metabolism</keyword>
<evidence type="ECO:0000313" key="12">
    <source>
        <dbReference type="EMBL" id="SER52974.1"/>
    </source>
</evidence>
<comment type="function">
    <text evidence="8">Phosphorylase is an important allosteric enzyme in carbohydrate metabolism. Enzymes from different sources differ in their regulatory mechanisms and in their natural substrates. However, all known phosphorylases share catalytic and structural properties.</text>
</comment>
<dbReference type="GO" id="GO:0005737">
    <property type="term" value="C:cytoplasm"/>
    <property type="evidence" value="ECO:0007669"/>
    <property type="project" value="TreeGrafter"/>
</dbReference>
<dbReference type="EMBL" id="FOGP01000004">
    <property type="protein sequence ID" value="SER52974.1"/>
    <property type="molecule type" value="Genomic_DNA"/>
</dbReference>
<comment type="cofactor">
    <cofactor evidence="2 10">
        <name>pyridoxal 5'-phosphate</name>
        <dbReference type="ChEBI" id="CHEBI:597326"/>
    </cofactor>
</comment>
<dbReference type="PANTHER" id="PTHR11468:SF3">
    <property type="entry name" value="GLYCOGEN PHOSPHORYLASE, LIVER FORM"/>
    <property type="match status" value="1"/>
</dbReference>
<dbReference type="Proteomes" id="UP000199128">
    <property type="component" value="Unassembled WGS sequence"/>
</dbReference>